<feature type="non-terminal residue" evidence="2">
    <location>
        <position position="80"/>
    </location>
</feature>
<dbReference type="AlphaFoldDB" id="S8C945"/>
<evidence type="ECO:0000313" key="2">
    <source>
        <dbReference type="EMBL" id="EPS63434.1"/>
    </source>
</evidence>
<feature type="non-terminal residue" evidence="2">
    <location>
        <position position="1"/>
    </location>
</feature>
<feature type="region of interest" description="Disordered" evidence="1">
    <location>
        <begin position="1"/>
        <end position="66"/>
    </location>
</feature>
<sequence>KNSCVSSPVSGLSLQSDGSSSSLLSAGVPDIGSTSPPMYEDQKSHFVRGDGFSGLDNKEKQSNPFDDFELSADFDKMYIS</sequence>
<name>S8C945_9LAMI</name>
<organism evidence="2 3">
    <name type="scientific">Genlisea aurea</name>
    <dbReference type="NCBI Taxonomy" id="192259"/>
    <lineage>
        <taxon>Eukaryota</taxon>
        <taxon>Viridiplantae</taxon>
        <taxon>Streptophyta</taxon>
        <taxon>Embryophyta</taxon>
        <taxon>Tracheophyta</taxon>
        <taxon>Spermatophyta</taxon>
        <taxon>Magnoliopsida</taxon>
        <taxon>eudicotyledons</taxon>
        <taxon>Gunneridae</taxon>
        <taxon>Pentapetalae</taxon>
        <taxon>asterids</taxon>
        <taxon>lamiids</taxon>
        <taxon>Lamiales</taxon>
        <taxon>Lentibulariaceae</taxon>
        <taxon>Genlisea</taxon>
    </lineage>
</organism>
<reference evidence="2 3" key="1">
    <citation type="journal article" date="2013" name="BMC Genomics">
        <title>The miniature genome of a carnivorous plant Genlisea aurea contains a low number of genes and short non-coding sequences.</title>
        <authorList>
            <person name="Leushkin E.V."/>
            <person name="Sutormin R.A."/>
            <person name="Nabieva E.R."/>
            <person name="Penin A.A."/>
            <person name="Kondrashov A.S."/>
            <person name="Logacheva M.D."/>
        </authorList>
    </citation>
    <scope>NUCLEOTIDE SEQUENCE [LARGE SCALE GENOMIC DNA]</scope>
</reference>
<proteinExistence type="predicted"/>
<accession>S8C945</accession>
<evidence type="ECO:0000256" key="1">
    <source>
        <dbReference type="SAM" id="MobiDB-lite"/>
    </source>
</evidence>
<protein>
    <submittedName>
        <fullName evidence="2">Uncharacterized protein</fullName>
    </submittedName>
</protein>
<keyword evidence="3" id="KW-1185">Reference proteome</keyword>
<comment type="caution">
    <text evidence="2">The sequence shown here is derived from an EMBL/GenBank/DDBJ whole genome shotgun (WGS) entry which is preliminary data.</text>
</comment>
<dbReference type="EMBL" id="AUSU01005491">
    <property type="protein sequence ID" value="EPS63434.1"/>
    <property type="molecule type" value="Genomic_DNA"/>
</dbReference>
<gene>
    <name evidence="2" type="ORF">M569_11352</name>
</gene>
<evidence type="ECO:0000313" key="3">
    <source>
        <dbReference type="Proteomes" id="UP000015453"/>
    </source>
</evidence>
<feature type="compositionally biased region" description="Low complexity" evidence="1">
    <location>
        <begin position="10"/>
        <end position="25"/>
    </location>
</feature>
<dbReference type="Proteomes" id="UP000015453">
    <property type="component" value="Unassembled WGS sequence"/>
</dbReference>